<name>A0ABR1DR89_NECAM</name>
<keyword evidence="1" id="KW-0472">Membrane</keyword>
<reference evidence="3 4" key="1">
    <citation type="submission" date="2023-08" db="EMBL/GenBank/DDBJ databases">
        <title>A Necator americanus chromosomal reference genome.</title>
        <authorList>
            <person name="Ilik V."/>
            <person name="Petrzelkova K.J."/>
            <person name="Pardy F."/>
            <person name="Fuh T."/>
            <person name="Niatou-Singa F.S."/>
            <person name="Gouil Q."/>
            <person name="Baker L."/>
            <person name="Ritchie M.E."/>
            <person name="Jex A.R."/>
            <person name="Gazzola D."/>
            <person name="Li H."/>
            <person name="Toshio Fujiwara R."/>
            <person name="Zhan B."/>
            <person name="Aroian R.V."/>
            <person name="Pafco B."/>
            <person name="Schwarz E.M."/>
        </authorList>
    </citation>
    <scope>NUCLEOTIDE SEQUENCE [LARGE SCALE GENOMIC DNA]</scope>
    <source>
        <strain evidence="3 4">Aroian</strain>
        <tissue evidence="3">Whole animal</tissue>
    </source>
</reference>
<keyword evidence="1" id="KW-0812">Transmembrane</keyword>
<sequence>MVWKHNNSTCGLILTYLEFGYSLFLCIAILFVNTTTFLFIRKMTKSSRQSNVRKKNIRLYVQVCITGGVLTLIYLYNFVVTLFMPKRWGTSTSITIAWEAVHSINGLVFLAFNRQLFCSDRKRCLRVEYRTNAVHIITINI</sequence>
<feature type="transmembrane region" description="Helical" evidence="1">
    <location>
        <begin position="20"/>
        <end position="40"/>
    </location>
</feature>
<feature type="transmembrane region" description="Helical" evidence="1">
    <location>
        <begin position="60"/>
        <end position="84"/>
    </location>
</feature>
<keyword evidence="4" id="KW-1185">Reference proteome</keyword>
<gene>
    <name evidence="3" type="primary">Necator_chrIV.g17299</name>
    <name evidence="3" type="ORF">RB195_004001</name>
</gene>
<evidence type="ECO:0000313" key="4">
    <source>
        <dbReference type="Proteomes" id="UP001303046"/>
    </source>
</evidence>
<dbReference type="EMBL" id="JAVFWL010000004">
    <property type="protein sequence ID" value="KAK6752945.1"/>
    <property type="molecule type" value="Genomic_DNA"/>
</dbReference>
<feature type="transmembrane region" description="Helical" evidence="1">
    <location>
        <begin position="96"/>
        <end position="113"/>
    </location>
</feature>
<dbReference type="Proteomes" id="UP001303046">
    <property type="component" value="Unassembled WGS sequence"/>
</dbReference>
<organism evidence="3 4">
    <name type="scientific">Necator americanus</name>
    <name type="common">Human hookworm</name>
    <dbReference type="NCBI Taxonomy" id="51031"/>
    <lineage>
        <taxon>Eukaryota</taxon>
        <taxon>Metazoa</taxon>
        <taxon>Ecdysozoa</taxon>
        <taxon>Nematoda</taxon>
        <taxon>Chromadorea</taxon>
        <taxon>Rhabditida</taxon>
        <taxon>Rhabditina</taxon>
        <taxon>Rhabditomorpha</taxon>
        <taxon>Strongyloidea</taxon>
        <taxon>Ancylostomatidae</taxon>
        <taxon>Bunostominae</taxon>
        <taxon>Necator</taxon>
    </lineage>
</organism>
<dbReference type="InterPro" id="IPR019430">
    <property type="entry name" value="7TM_GPCR_serpentine_rcpt_Srx"/>
</dbReference>
<feature type="domain" description="7TM GPCR serpentine receptor class x (Srx)" evidence="2">
    <location>
        <begin position="3"/>
        <end position="113"/>
    </location>
</feature>
<keyword evidence="1" id="KW-1133">Transmembrane helix</keyword>
<dbReference type="PANTHER" id="PTHR23017">
    <property type="entry name" value="SERPENTINE RECEPTOR, CLASS X"/>
    <property type="match status" value="1"/>
</dbReference>
<dbReference type="Pfam" id="PF10328">
    <property type="entry name" value="7TM_GPCR_Srx"/>
    <property type="match status" value="1"/>
</dbReference>
<evidence type="ECO:0000313" key="3">
    <source>
        <dbReference type="EMBL" id="KAK6752945.1"/>
    </source>
</evidence>
<dbReference type="PANTHER" id="PTHR23017:SF3">
    <property type="entry name" value="G-PROTEIN COUPLED RECEPTORS FAMILY 1 PROFILE DOMAIN-CONTAINING PROTEIN"/>
    <property type="match status" value="1"/>
</dbReference>
<comment type="caution">
    <text evidence="3">The sequence shown here is derived from an EMBL/GenBank/DDBJ whole genome shotgun (WGS) entry which is preliminary data.</text>
</comment>
<proteinExistence type="predicted"/>
<accession>A0ABR1DR89</accession>
<evidence type="ECO:0000259" key="2">
    <source>
        <dbReference type="Pfam" id="PF10328"/>
    </source>
</evidence>
<protein>
    <recommendedName>
        <fullName evidence="2">7TM GPCR serpentine receptor class x (Srx) domain-containing protein</fullName>
    </recommendedName>
</protein>
<evidence type="ECO:0000256" key="1">
    <source>
        <dbReference type="SAM" id="Phobius"/>
    </source>
</evidence>